<dbReference type="Proteomes" id="UP000640583">
    <property type="component" value="Unassembled WGS sequence"/>
</dbReference>
<keyword evidence="2" id="KW-0560">Oxidoreductase</keyword>
<feature type="domain" description="Pyrroline-5-carboxylate reductase catalytic N-terminal" evidence="3">
    <location>
        <begin position="2"/>
        <end position="91"/>
    </location>
</feature>
<dbReference type="Pfam" id="PF03807">
    <property type="entry name" value="F420_oxidored"/>
    <property type="match status" value="1"/>
</dbReference>
<name>A0A8J7LWU9_9RHOB</name>
<dbReference type="PANTHER" id="PTHR11645">
    <property type="entry name" value="PYRROLINE-5-CARBOXYLATE REDUCTASE"/>
    <property type="match status" value="1"/>
</dbReference>
<keyword evidence="5" id="KW-1185">Reference proteome</keyword>
<organism evidence="4 5">
    <name type="scientific">Halocynthiibacter styelae</name>
    <dbReference type="NCBI Taxonomy" id="2761955"/>
    <lineage>
        <taxon>Bacteria</taxon>
        <taxon>Pseudomonadati</taxon>
        <taxon>Pseudomonadota</taxon>
        <taxon>Alphaproteobacteria</taxon>
        <taxon>Rhodobacterales</taxon>
        <taxon>Paracoccaceae</taxon>
        <taxon>Halocynthiibacter</taxon>
    </lineage>
</organism>
<dbReference type="InterPro" id="IPR036291">
    <property type="entry name" value="NAD(P)-bd_dom_sf"/>
</dbReference>
<dbReference type="InterPro" id="IPR028939">
    <property type="entry name" value="P5C_Rdtase_cat_N"/>
</dbReference>
<dbReference type="RefSeq" id="WP_228849565.1">
    <property type="nucleotide sequence ID" value="NZ_JADCKQ010000011.1"/>
</dbReference>
<proteinExistence type="inferred from homology"/>
<dbReference type="EMBL" id="JADCKQ010000011">
    <property type="protein sequence ID" value="MBI1494827.1"/>
    <property type="molecule type" value="Genomic_DNA"/>
</dbReference>
<protein>
    <submittedName>
        <fullName evidence="4">NAD(P)-binding domain-containing protein</fullName>
    </submittedName>
</protein>
<evidence type="ECO:0000256" key="2">
    <source>
        <dbReference type="ARBA" id="ARBA00023002"/>
    </source>
</evidence>
<dbReference type="GO" id="GO:0004735">
    <property type="term" value="F:pyrroline-5-carboxylate reductase activity"/>
    <property type="evidence" value="ECO:0007669"/>
    <property type="project" value="TreeGrafter"/>
</dbReference>
<dbReference type="AlphaFoldDB" id="A0A8J7LWU9"/>
<evidence type="ECO:0000259" key="3">
    <source>
        <dbReference type="Pfam" id="PF03807"/>
    </source>
</evidence>
<gene>
    <name evidence="4" type="ORF">H1D41_14375</name>
</gene>
<comment type="similarity">
    <text evidence="1">Belongs to the pyrroline-5-carboxylate reductase family.</text>
</comment>
<evidence type="ECO:0000313" key="4">
    <source>
        <dbReference type="EMBL" id="MBI1494827.1"/>
    </source>
</evidence>
<dbReference type="Gene3D" id="3.40.50.720">
    <property type="entry name" value="NAD(P)-binding Rossmann-like Domain"/>
    <property type="match status" value="1"/>
</dbReference>
<evidence type="ECO:0000313" key="5">
    <source>
        <dbReference type="Proteomes" id="UP000640583"/>
    </source>
</evidence>
<dbReference type="GO" id="GO:0055129">
    <property type="term" value="P:L-proline biosynthetic process"/>
    <property type="evidence" value="ECO:0007669"/>
    <property type="project" value="TreeGrafter"/>
</dbReference>
<evidence type="ECO:0000256" key="1">
    <source>
        <dbReference type="ARBA" id="ARBA00005525"/>
    </source>
</evidence>
<comment type="caution">
    <text evidence="4">The sequence shown here is derived from an EMBL/GenBank/DDBJ whole genome shotgun (WGS) entry which is preliminary data.</text>
</comment>
<sequence length="238" mass="25485">MKIGVIGCGTIASAVVEGLAWQGHVIRVSPRSRKRAEALAQQFDEVMIADNQDVLNESDVIFLGLMAEHAADVLSELHFRPDHKVISLMAGADLQQVRNLVSPAGTCAIMIPFPNIARGNSPVLTQGDDALISQLFAPRNQIFPVANAQEMQSCLAAQAVLSPALKLVNTAETWLDAAGPGGVQGFLRHLVASNLEDDTGVTLQALDTPGGYNQRLRDHMEKAGMSKALTRGLDDLTR</sequence>
<accession>A0A8J7LWU9</accession>
<reference evidence="4" key="1">
    <citation type="submission" date="2020-10" db="EMBL/GenBank/DDBJ databases">
        <title>Paenihalocynthiibacter styelae gen. nov., sp. nov., isolated from stalked sea squirt Styela clava.</title>
        <authorList>
            <person name="Kim Y.-O."/>
            <person name="Yoon J.-H."/>
        </authorList>
    </citation>
    <scope>NUCLEOTIDE SEQUENCE</scope>
    <source>
        <strain evidence="4">MYP1-1</strain>
    </source>
</reference>
<dbReference type="SUPFAM" id="SSF51735">
    <property type="entry name" value="NAD(P)-binding Rossmann-fold domains"/>
    <property type="match status" value="1"/>
</dbReference>
<dbReference type="PANTHER" id="PTHR11645:SF0">
    <property type="entry name" value="PYRROLINE-5-CARBOXYLATE REDUCTASE 3"/>
    <property type="match status" value="1"/>
</dbReference>